<name>A0A4P6XWB1_9ASCO</name>
<feature type="region of interest" description="Disordered" evidence="1">
    <location>
        <begin position="1175"/>
        <end position="1384"/>
    </location>
</feature>
<feature type="region of interest" description="Disordered" evidence="1">
    <location>
        <begin position="1"/>
        <end position="44"/>
    </location>
</feature>
<feature type="compositionally biased region" description="Basic and acidic residues" evidence="1">
    <location>
        <begin position="1736"/>
        <end position="1765"/>
    </location>
</feature>
<dbReference type="STRING" id="2163413.A0A4P6XWB1"/>
<feature type="compositionally biased region" description="Acidic residues" evidence="1">
    <location>
        <begin position="222"/>
        <end position="284"/>
    </location>
</feature>
<feature type="compositionally biased region" description="Polar residues" evidence="1">
    <location>
        <begin position="2056"/>
        <end position="2067"/>
    </location>
</feature>
<feature type="compositionally biased region" description="Basic residues" evidence="1">
    <location>
        <begin position="2299"/>
        <end position="2309"/>
    </location>
</feature>
<feature type="compositionally biased region" description="Acidic residues" evidence="1">
    <location>
        <begin position="1320"/>
        <end position="1333"/>
    </location>
</feature>
<feature type="compositionally biased region" description="Basic and acidic residues" evidence="1">
    <location>
        <begin position="12"/>
        <end position="21"/>
    </location>
</feature>
<dbReference type="Proteomes" id="UP000292447">
    <property type="component" value="Chromosome V"/>
</dbReference>
<feature type="compositionally biased region" description="Acidic residues" evidence="1">
    <location>
        <begin position="1096"/>
        <end position="1107"/>
    </location>
</feature>
<feature type="compositionally biased region" description="Polar residues" evidence="1">
    <location>
        <begin position="1080"/>
        <end position="1091"/>
    </location>
</feature>
<sequence length="2330" mass="254937">MSRLRFPTLPSAEKDKADKSLTKPGLKPHVNLTNSTSFSHANTTAADDKTDDLLSWIDSLKIRARDTFARQSKELVELRKNARREELRRKYREEIDLTSFDKLGELLEQQEMLKNGQNQSIEAHSPAGSLFGQENVPLASGAHEYRDSPYPEDESDQNIEESENEVPEEGSFEAANRQSEIYASNNAYTSNFDQDDDDIVEILSDESAAEVPEPARPQYAEYSEEEPEEESEQELEEESGEEVEGEIEDYDEDLEEYDEEDGAEEDDESEGIPIDEAEDEELQENLDQNRAFSGHFLLQIHNQNSLSHGQKVAYHVQNGRPRLSDFHPRSYTQNASNNYEEEDEEDEEDEESAMESEDFNEMSDNLDAVEDKYSDEELEDEIERQLDTRDYSDSEREAFHEQTEGLDDFNNASFEDQEVGLEYGSGISGSMQDSGNVPSSANMFEAENLGYHSELQNLAEIASIAANAEMGISNDEEHVDVIALSSGSELPSPADKESLHNFTEDDSAAESEAAESESENDNELSREEPKSSAHSLNHSVENADVEASSPENPEVTAFLDLLSQGAGSDIFADLAQEALSAHAAVEAQMTKELDETLRHETEKLLATGYAQSGTDLEADDDSGQASGEADEADESGDLFGAQNEPLNIGEDEMLSPEERSAQDGLELEAKPEYSSDVGTYENKPATNDHVTSHTDPHEAVSFPPEPAVKIRSFKTISEEDPRKILKQLKATQKKFNIKLDAVEQLTNEVGDVLLESDYTDAPSPPQSSLAFAEVAEVIQENDNIQPSLELNDTRMGGVDGKSSEAEDVTDKVLEAFSQKPEVPILSEIDDDEMGSASESEVLAASLGSELPESHAVVVEPQTEEETLVLFDEYTEVEYTNFLIPSGIEEPEAEPSAQMFTDLAVEMVTEADNDGFVTPSEVIEPVEPSEAISVAMETFEEALEYAVPTSVVELESMRNTPVSYNFKDVEEVQQDEESEEGLSGDVSMEQSESENIDQISESEIPQTTLVQEGEMDIVDVPVLEPVSSLEKDADNLSGKTIETESFDSHDEHVEASGLQAQDTALPDANDSADTNLEDLENYQSVNVSSTGVGSEPELGDIVEDEESSSGDLENHAKSESEAENVDMVSDLSTTTSGAKRKLNEEFRSSSPVKKLRTALSKLNPFSWRFSDRSSLEPEMNAQENNFAENDASTERNVPISVHSETSPESDPPPDPNANKSSDEEIEEEKSSLNNQSESEAVPDSDNASQRSQEDMHGDFDVPDGVSVTAGETAVSSPEENESMAEYPQSAESRVPEDRQFVPLESPNLENIGFVADAGTETQEDFEAIDSEDTDLQTNQMSERSFSIGEIVSSRGESSHADESLSDEAIIDTTPSSASVSSENENTLVLSVPPLPASASFFRIAEAVREDEEAYEFVYSDHSSASSEVTRNIAETSERIQSLTRPIPEIISYIEDAVTPLMTDNSQEEADMQGEEDVIGVESRSDDSGAGALAHGEIGGESQNEQNEQGDASENKAKDLDLAMPDTQDAAEDKAAQDSVNSGDSLVEEQERELEGVSATKSGLDMLNETKDGIANELGEAVKPDEKFAMDVEEPLVSPDRPVFQLIPPLTENLPVAALEENAQVEPVSVPEEDQGEALVGTPEKDAAENVSFTQPDVSSSLLPAPDMDVPWLTRPKSNDLQDLLKLMRKKAEQQIEQKAREIGGQDTVSDNDTADRSAGSEPLGVDPPNESLLGGDSAHHKIPSENDVKHGESDEVDGHPEAKVEEQATDLMTAEEKKTFEVDVTAEQKSKDTGIMSEGDRALSSADVPTEQNLEISEPASGPEERTAKSEEAEYDLAETKVELSKDEPVKAPESPKTPKKANVSKASGTPRAPKTPKTPVGRRKNLLKKSLGLVTPRTRYLRSQTQHLATNVKESSAAETETDHNANSAGLPTEKFEGSVQHHATSEEVANETNLDQKSTENSLLEAKATELSADVEPREPLEGTEMAQMISQNAEQDKSIPTGADDQVGDTKTEVHLNETTAAPHAPSSPHQETLDRSEGIQIHGVDHSPKSAEETSTNPAQNNDNLLMHVDVGAAPEDESVHLFLQQKEAEIETKPVTPSSLEPARSDSSEKNRLIEKKLDTKPNKTKGRPGRKPSAKRVAEEKAASDVVDESSATVEDQITTVAEKVDASVTNSDVKGEPILTPKRKRGRPPKNRSAEVKAAPEEKSAPLPDLSPQEKPSETKVIKSSPFKGKPGRKPKTTGAQEEKNLLATPDKHLLVNSEDSEDHPALRTRLKSPIKRSIQELATDIDAEPIKKKRNLRRRKAAKKVDEAEAAKEQDMRGRSRKR</sequence>
<feature type="region of interest" description="Disordered" evidence="1">
    <location>
        <begin position="119"/>
        <end position="288"/>
    </location>
</feature>
<feature type="region of interest" description="Disordered" evidence="1">
    <location>
        <begin position="1459"/>
        <end position="1563"/>
    </location>
</feature>
<feature type="region of interest" description="Disordered" evidence="1">
    <location>
        <begin position="1624"/>
        <end position="1675"/>
    </location>
</feature>
<feature type="compositionally biased region" description="Polar residues" evidence="1">
    <location>
        <begin position="1951"/>
        <end position="1963"/>
    </location>
</feature>
<evidence type="ECO:0000313" key="2">
    <source>
        <dbReference type="EMBL" id="QBM90391.1"/>
    </source>
</evidence>
<feature type="compositionally biased region" description="Acidic residues" evidence="1">
    <location>
        <begin position="339"/>
        <end position="361"/>
    </location>
</feature>
<keyword evidence="3" id="KW-1185">Reference proteome</keyword>
<protein>
    <submittedName>
        <fullName evidence="2">Uncharacterized protein</fullName>
    </submittedName>
</protein>
<feature type="compositionally biased region" description="Polar residues" evidence="1">
    <location>
        <begin position="31"/>
        <end position="40"/>
    </location>
</feature>
<feature type="region of interest" description="Disordered" evidence="1">
    <location>
        <begin position="487"/>
        <end position="552"/>
    </location>
</feature>
<feature type="compositionally biased region" description="Basic and acidic residues" evidence="1">
    <location>
        <begin position="2310"/>
        <end position="2330"/>
    </location>
</feature>
<accession>A0A4P6XWB1</accession>
<feature type="region of interest" description="Disordered" evidence="1">
    <location>
        <begin position="320"/>
        <end position="365"/>
    </location>
</feature>
<feature type="region of interest" description="Disordered" evidence="1">
    <location>
        <begin position="1418"/>
        <end position="1439"/>
    </location>
</feature>
<feature type="compositionally biased region" description="Basic residues" evidence="1">
    <location>
        <begin position="2127"/>
        <end position="2139"/>
    </location>
</feature>
<feature type="compositionally biased region" description="Basic residues" evidence="1">
    <location>
        <begin position="2187"/>
        <end position="2196"/>
    </location>
</feature>
<feature type="region of interest" description="Disordered" evidence="1">
    <location>
        <begin position="782"/>
        <end position="807"/>
    </location>
</feature>
<feature type="compositionally biased region" description="Basic and acidic residues" evidence="1">
    <location>
        <begin position="2198"/>
        <end position="2210"/>
    </location>
</feature>
<feature type="compositionally biased region" description="Basic and acidic residues" evidence="1">
    <location>
        <begin position="2107"/>
        <end position="2126"/>
    </location>
</feature>
<feature type="compositionally biased region" description="Polar residues" evidence="1">
    <location>
        <begin position="1371"/>
        <end position="1384"/>
    </location>
</feature>
<feature type="compositionally biased region" description="Acidic residues" evidence="1">
    <location>
        <begin position="504"/>
        <end position="522"/>
    </location>
</feature>
<feature type="region of interest" description="Disordered" evidence="1">
    <location>
        <begin position="608"/>
        <end position="705"/>
    </location>
</feature>
<proteinExistence type="predicted"/>
<feature type="compositionally biased region" description="Acidic residues" evidence="1">
    <location>
        <begin position="616"/>
        <end position="636"/>
    </location>
</feature>
<feature type="compositionally biased region" description="Polar residues" evidence="1">
    <location>
        <begin position="1901"/>
        <end position="1930"/>
    </location>
</feature>
<feature type="compositionally biased region" description="Basic and acidic residues" evidence="1">
    <location>
        <begin position="1689"/>
        <end position="1702"/>
    </location>
</feature>
<feature type="compositionally biased region" description="Acidic residues" evidence="1">
    <location>
        <begin position="970"/>
        <end position="981"/>
    </location>
</feature>
<evidence type="ECO:0000313" key="3">
    <source>
        <dbReference type="Proteomes" id="UP000292447"/>
    </source>
</evidence>
<feature type="compositionally biased region" description="Polar residues" evidence="1">
    <location>
        <begin position="1499"/>
        <end position="1510"/>
    </location>
</feature>
<feature type="compositionally biased region" description="Polar residues" evidence="1">
    <location>
        <begin position="2155"/>
        <end position="2165"/>
    </location>
</feature>
<feature type="region of interest" description="Disordered" evidence="1">
    <location>
        <begin position="2299"/>
        <end position="2330"/>
    </location>
</feature>
<feature type="region of interest" description="Disordered" evidence="1">
    <location>
        <begin position="1045"/>
        <end position="1153"/>
    </location>
</feature>
<feature type="compositionally biased region" description="Acidic residues" evidence="1">
    <location>
        <begin position="150"/>
        <end position="171"/>
    </location>
</feature>
<dbReference type="EMBL" id="CP034460">
    <property type="protein sequence ID" value="QBM90391.1"/>
    <property type="molecule type" value="Genomic_DNA"/>
</dbReference>
<evidence type="ECO:0000256" key="1">
    <source>
        <dbReference type="SAM" id="MobiDB-lite"/>
    </source>
</evidence>
<organism evidence="2 3">
    <name type="scientific">Metschnikowia aff. pulcherrima</name>
    <dbReference type="NCBI Taxonomy" id="2163413"/>
    <lineage>
        <taxon>Eukaryota</taxon>
        <taxon>Fungi</taxon>
        <taxon>Dikarya</taxon>
        <taxon>Ascomycota</taxon>
        <taxon>Saccharomycotina</taxon>
        <taxon>Pichiomycetes</taxon>
        <taxon>Metschnikowiaceae</taxon>
        <taxon>Metschnikowia</taxon>
    </lineage>
</organism>
<feature type="compositionally biased region" description="Basic and acidic residues" evidence="1">
    <location>
        <begin position="2034"/>
        <end position="2055"/>
    </location>
</feature>
<feature type="compositionally biased region" description="Polar residues" evidence="1">
    <location>
        <begin position="176"/>
        <end position="192"/>
    </location>
</feature>
<feature type="compositionally biased region" description="Basic and acidic residues" evidence="1">
    <location>
        <begin position="1773"/>
        <end position="1791"/>
    </location>
</feature>
<gene>
    <name evidence="2" type="ORF">METSCH_E06400</name>
</gene>
<feature type="compositionally biased region" description="Basic and acidic residues" evidence="1">
    <location>
        <begin position="2247"/>
        <end position="2260"/>
    </location>
</feature>
<feature type="compositionally biased region" description="Acidic residues" evidence="1">
    <location>
        <begin position="1464"/>
        <end position="1477"/>
    </location>
</feature>
<reference evidence="3" key="1">
    <citation type="submission" date="2019-03" db="EMBL/GenBank/DDBJ databases">
        <title>Snf2 controls pulcherriminic acid biosynthesis and connects pigmentation and antifungal activity of the yeast Metschnikowia pulcherrima.</title>
        <authorList>
            <person name="Gore-Lloyd D."/>
            <person name="Sumann I."/>
            <person name="Brachmann A.O."/>
            <person name="Schneeberger K."/>
            <person name="Ortiz-Merino R.A."/>
            <person name="Moreno-Beltran M."/>
            <person name="Schlaefli M."/>
            <person name="Kirner P."/>
            <person name="Santos Kron A."/>
            <person name="Wolfe K.H."/>
            <person name="Piel J."/>
            <person name="Ahrens C.H."/>
            <person name="Henk D."/>
            <person name="Freimoser F.M."/>
        </authorList>
    </citation>
    <scope>NUCLEOTIDE SEQUENCE [LARGE SCALE GENOMIC DNA]</scope>
    <source>
        <strain evidence="3">APC 1.2</strain>
    </source>
</reference>
<feature type="region of interest" description="Disordered" evidence="1">
    <location>
        <begin position="969"/>
        <end position="1003"/>
    </location>
</feature>
<feature type="compositionally biased region" description="Polar residues" evidence="1">
    <location>
        <begin position="1334"/>
        <end position="1343"/>
    </location>
</feature>
<feature type="compositionally biased region" description="Polar residues" evidence="1">
    <location>
        <begin position="1419"/>
        <end position="1439"/>
    </location>
</feature>
<feature type="compositionally biased region" description="Polar residues" evidence="1">
    <location>
        <begin position="1649"/>
        <end position="1660"/>
    </location>
</feature>
<feature type="compositionally biased region" description="Basic and acidic residues" evidence="1">
    <location>
        <begin position="656"/>
        <end position="673"/>
    </location>
</feature>
<feature type="compositionally biased region" description="Acidic residues" evidence="1">
    <location>
        <begin position="193"/>
        <end position="208"/>
    </location>
</feature>
<feature type="compositionally biased region" description="Basic and acidic residues" evidence="1">
    <location>
        <begin position="1822"/>
        <end position="1850"/>
    </location>
</feature>
<feature type="compositionally biased region" description="Basic and acidic residues" evidence="1">
    <location>
        <begin position="494"/>
        <end position="503"/>
    </location>
</feature>
<feature type="region of interest" description="Disordered" evidence="1">
    <location>
        <begin position="1689"/>
        <end position="2273"/>
    </location>
</feature>